<feature type="region of interest" description="Disordered" evidence="1">
    <location>
        <begin position="118"/>
        <end position="147"/>
    </location>
</feature>
<sequence>MMMIHDNKSFITTPGVMNKKHRHHHHHNCHQVTEYDKQQQQEESSFPSLVKQLFTSLSCLQPAVASQGKRVMKKEQDEAEKQAARMYLATAADSFPDSVFLKMYFSFPALEEFESCNGSSGITGNKKKNLSSSSSSAAIEQCKRLLR</sequence>
<reference evidence="2 3" key="1">
    <citation type="submission" date="2020-12" db="EMBL/GenBank/DDBJ databases">
        <title>Metabolic potential, ecology and presence of endohyphal bacteria is reflected in genomic diversity of Mucoromycotina.</title>
        <authorList>
            <person name="Muszewska A."/>
            <person name="Okrasinska A."/>
            <person name="Steczkiewicz K."/>
            <person name="Drgas O."/>
            <person name="Orlowska M."/>
            <person name="Perlinska-Lenart U."/>
            <person name="Aleksandrzak-Piekarczyk T."/>
            <person name="Szatraj K."/>
            <person name="Zielenkiewicz U."/>
            <person name="Pilsyk S."/>
            <person name="Malc E."/>
            <person name="Mieczkowski P."/>
            <person name="Kruszewska J.S."/>
            <person name="Biernat P."/>
            <person name="Pawlowska J."/>
        </authorList>
    </citation>
    <scope>NUCLEOTIDE SEQUENCE [LARGE SCALE GENOMIC DNA]</scope>
    <source>
        <strain evidence="2 3">CBS 142.35</strain>
    </source>
</reference>
<dbReference type="AlphaFoldDB" id="A0A8H7SAX9"/>
<evidence type="ECO:0000313" key="3">
    <source>
        <dbReference type="Proteomes" id="UP000646827"/>
    </source>
</evidence>
<comment type="caution">
    <text evidence="2">The sequence shown here is derived from an EMBL/GenBank/DDBJ whole genome shotgun (WGS) entry which is preliminary data.</text>
</comment>
<keyword evidence="3" id="KW-1185">Reference proteome</keyword>
<accession>A0A8H7SAX9</accession>
<evidence type="ECO:0000313" key="2">
    <source>
        <dbReference type="EMBL" id="KAG2226120.1"/>
    </source>
</evidence>
<protein>
    <submittedName>
        <fullName evidence="2">Uncharacterized protein</fullName>
    </submittedName>
</protein>
<proteinExistence type="predicted"/>
<dbReference type="Proteomes" id="UP000646827">
    <property type="component" value="Unassembled WGS sequence"/>
</dbReference>
<dbReference type="EMBL" id="JAEPRB010000020">
    <property type="protein sequence ID" value="KAG2226120.1"/>
    <property type="molecule type" value="Genomic_DNA"/>
</dbReference>
<evidence type="ECO:0000256" key="1">
    <source>
        <dbReference type="SAM" id="MobiDB-lite"/>
    </source>
</evidence>
<name>A0A8H7SAX9_9FUNG</name>
<organism evidence="2 3">
    <name type="scientific">Circinella minor</name>
    <dbReference type="NCBI Taxonomy" id="1195481"/>
    <lineage>
        <taxon>Eukaryota</taxon>
        <taxon>Fungi</taxon>
        <taxon>Fungi incertae sedis</taxon>
        <taxon>Mucoromycota</taxon>
        <taxon>Mucoromycotina</taxon>
        <taxon>Mucoromycetes</taxon>
        <taxon>Mucorales</taxon>
        <taxon>Lichtheimiaceae</taxon>
        <taxon>Circinella</taxon>
    </lineage>
</organism>
<gene>
    <name evidence="2" type="ORF">INT45_011737</name>
</gene>